<dbReference type="PROSITE" id="PS00409">
    <property type="entry name" value="PROKAR_NTER_METHYL"/>
    <property type="match status" value="1"/>
</dbReference>
<dbReference type="InterPro" id="IPR012902">
    <property type="entry name" value="N_methyl_site"/>
</dbReference>
<dbReference type="EMBL" id="MDEN01000057">
    <property type="protein sequence ID" value="OCX23770.1"/>
    <property type="molecule type" value="Genomic_DNA"/>
</dbReference>
<keyword evidence="1" id="KW-0472">Membrane</keyword>
<accession>A0A1C2E9Y4</accession>
<sequence length="151" mass="16028">MAGKAMQSGMTLIEVLVALLIFSVGILGVAMLQLNALKYTESSMRSMHVSFIAHDLLERIRANPGTSYALASLSQAPSSGSLAVPRQQDLYDFATQLRRAVGDDAEASIAVSGSSVTVTLKWDDSRASQEAAQKQTLTLTADVSAERGARP</sequence>
<comment type="caution">
    <text evidence="2">The sequence shown here is derived from an EMBL/GenBank/DDBJ whole genome shotgun (WGS) entry which is preliminary data.</text>
</comment>
<dbReference type="AlphaFoldDB" id="A0A1C2E9Y4"/>
<evidence type="ECO:0000256" key="1">
    <source>
        <dbReference type="SAM" id="Phobius"/>
    </source>
</evidence>
<dbReference type="InterPro" id="IPR013362">
    <property type="entry name" value="Pilus_4_PilV"/>
</dbReference>
<evidence type="ECO:0000313" key="2">
    <source>
        <dbReference type="EMBL" id="OCX23770.1"/>
    </source>
</evidence>
<keyword evidence="1" id="KW-1133">Transmembrane helix</keyword>
<protein>
    <submittedName>
        <fullName evidence="2">Type IV pilus modification protein PilV</fullName>
    </submittedName>
</protein>
<dbReference type="Proteomes" id="UP000095143">
    <property type="component" value="Unassembled WGS sequence"/>
</dbReference>
<feature type="transmembrane region" description="Helical" evidence="1">
    <location>
        <begin position="12"/>
        <end position="37"/>
    </location>
</feature>
<dbReference type="NCBIfam" id="TIGR02523">
    <property type="entry name" value="type_IV_pilV"/>
    <property type="match status" value="1"/>
</dbReference>
<dbReference type="OrthoDB" id="7031035at2"/>
<evidence type="ECO:0000313" key="3">
    <source>
        <dbReference type="Proteomes" id="UP000095143"/>
    </source>
</evidence>
<gene>
    <name evidence="2" type="ORF">BBI10_07115</name>
</gene>
<dbReference type="Pfam" id="PF07963">
    <property type="entry name" value="N_methyl"/>
    <property type="match status" value="1"/>
</dbReference>
<organism evidence="2 3">
    <name type="scientific">Pseudomonas graminis</name>
    <dbReference type="NCBI Taxonomy" id="158627"/>
    <lineage>
        <taxon>Bacteria</taxon>
        <taxon>Pseudomonadati</taxon>
        <taxon>Pseudomonadota</taxon>
        <taxon>Gammaproteobacteria</taxon>
        <taxon>Pseudomonadales</taxon>
        <taxon>Pseudomonadaceae</taxon>
        <taxon>Pseudomonas</taxon>
    </lineage>
</organism>
<keyword evidence="1" id="KW-0812">Transmembrane</keyword>
<proteinExistence type="predicted"/>
<dbReference type="NCBIfam" id="TIGR02532">
    <property type="entry name" value="IV_pilin_GFxxxE"/>
    <property type="match status" value="1"/>
</dbReference>
<name>A0A1C2E9Y4_9PSED</name>
<reference evidence="2 3" key="1">
    <citation type="submission" date="2016-08" db="EMBL/GenBank/DDBJ databases">
        <title>Whole genome sequence of Pseudomonas graminis strain UASWS1507, a potential biological control agent for agriculture.</title>
        <authorList>
            <person name="Crovadore J."/>
            <person name="Calmin G."/>
            <person name="Chablais R."/>
            <person name="Cochard B."/>
            <person name="Lefort F."/>
        </authorList>
    </citation>
    <scope>NUCLEOTIDE SEQUENCE [LARGE SCALE GENOMIC DNA]</scope>
    <source>
        <strain evidence="2 3">UASWS1507</strain>
    </source>
</reference>